<dbReference type="InterPro" id="IPR024478">
    <property type="entry name" value="HlyB_4HB_MCP"/>
</dbReference>
<comment type="similarity">
    <text evidence="2">Belongs to the methyl-accepting chemotaxis (MCP) protein family.</text>
</comment>
<keyword evidence="5" id="KW-0812">Transmembrane</keyword>
<evidence type="ECO:0000256" key="1">
    <source>
        <dbReference type="ARBA" id="ARBA00023224"/>
    </source>
</evidence>
<dbReference type="Pfam" id="PF00015">
    <property type="entry name" value="MCPsignal"/>
    <property type="match status" value="1"/>
</dbReference>
<feature type="domain" description="HAMP" evidence="7">
    <location>
        <begin position="212"/>
        <end position="264"/>
    </location>
</feature>
<dbReference type="GO" id="GO:0016020">
    <property type="term" value="C:membrane"/>
    <property type="evidence" value="ECO:0007669"/>
    <property type="project" value="InterPro"/>
</dbReference>
<evidence type="ECO:0000256" key="5">
    <source>
        <dbReference type="SAM" id="Phobius"/>
    </source>
</evidence>
<keyword evidence="1 3" id="KW-0807">Transducer</keyword>
<evidence type="ECO:0000256" key="2">
    <source>
        <dbReference type="ARBA" id="ARBA00029447"/>
    </source>
</evidence>
<feature type="region of interest" description="Disordered" evidence="4">
    <location>
        <begin position="523"/>
        <end position="551"/>
    </location>
</feature>
<keyword evidence="5" id="KW-1133">Transmembrane helix</keyword>
<dbReference type="RefSeq" id="WP_183279046.1">
    <property type="nucleotide sequence ID" value="NZ_BLZR01000001.1"/>
</dbReference>
<comment type="caution">
    <text evidence="8">The sequence shown here is derived from an EMBL/GenBank/DDBJ whole genome shotgun (WGS) entry which is preliminary data.</text>
</comment>
<evidence type="ECO:0000256" key="4">
    <source>
        <dbReference type="SAM" id="MobiDB-lite"/>
    </source>
</evidence>
<name>A0A6V8SMB1_9CLOT</name>
<dbReference type="Pfam" id="PF12729">
    <property type="entry name" value="4HB_MCP_1"/>
    <property type="match status" value="1"/>
</dbReference>
<dbReference type="PANTHER" id="PTHR32089:SF112">
    <property type="entry name" value="LYSOZYME-LIKE PROTEIN-RELATED"/>
    <property type="match status" value="1"/>
</dbReference>
<reference evidence="8 9" key="1">
    <citation type="submission" date="2020-07" db="EMBL/GenBank/DDBJ databases">
        <title>A new beta-1,3-glucan-decomposing anaerobic bacterium isolated from anoxic soil subjected to biological soil disinfestation.</title>
        <authorList>
            <person name="Ueki A."/>
            <person name="Tonouchi A."/>
        </authorList>
    </citation>
    <scope>NUCLEOTIDE SEQUENCE [LARGE SCALE GENOMIC DNA]</scope>
    <source>
        <strain evidence="8 9">TW1</strain>
    </source>
</reference>
<dbReference type="Gene3D" id="1.10.287.950">
    <property type="entry name" value="Methyl-accepting chemotaxis protein"/>
    <property type="match status" value="1"/>
</dbReference>
<keyword evidence="9" id="KW-1185">Reference proteome</keyword>
<protein>
    <submittedName>
        <fullName evidence="8">Methyl-accepting chemotaxis protein YoaH</fullName>
    </submittedName>
</protein>
<keyword evidence="5" id="KW-0472">Membrane</keyword>
<dbReference type="PROSITE" id="PS50885">
    <property type="entry name" value="HAMP"/>
    <property type="match status" value="1"/>
</dbReference>
<evidence type="ECO:0000313" key="8">
    <source>
        <dbReference type="EMBL" id="GFP77682.1"/>
    </source>
</evidence>
<feature type="compositionally biased region" description="Low complexity" evidence="4">
    <location>
        <begin position="523"/>
        <end position="550"/>
    </location>
</feature>
<dbReference type="PANTHER" id="PTHR32089">
    <property type="entry name" value="METHYL-ACCEPTING CHEMOTAXIS PROTEIN MCPB"/>
    <property type="match status" value="1"/>
</dbReference>
<sequence>MGKKEKRFKNVKIVHGIVALWLIAIVSLIVVGIVSLTNMSQINSNLEAINKKELKNIKILGDVNGSFNGMRNVLTKIIDRPYDENMVTTVKDTDTKIRNLIDQLNTSGDTADKNKIVSDMKEYYDQYMQKFPPLAERRKAGQVMDKAYMDEYTKVGTGVSASIEKLVDSEKQSADLISKQSEEQFLSTKTTFIAISVGVVVLVTFISMFILWYIRRSIMEFTKQLKVVASGDLTVDIDRDEKNEFGIMKRELAVTVGAISGILGDVKSNAGMMNEQALSLSAISEEMTSSSQEVSNAIQEVAVGSTSQAEELMTIAGVVNEFGQSIESISKTVKNVNSSTETISTMANLSNEQLQSLILSVKTISESFGKVAEKIDKLGDNIQEINGITSLINSIADQTNLLALNAAIEAARAGEAGKGFAVVADEIRKLAEQSKSSSTEINNLLEVISKETNEVVNTTNVVNDEFAGQINVIDQSIVSFKNIIELVEKVIPLMKEVSESMGHIDSEKTEIIGRIGNASAVAEENSASAEEITASSEQMSSSSEEVAESAQILSEMSGSMVEAINKFKI</sequence>
<accession>A0A6V8SMB1</accession>
<evidence type="ECO:0000313" key="9">
    <source>
        <dbReference type="Proteomes" id="UP000580568"/>
    </source>
</evidence>
<dbReference type="GO" id="GO:0007165">
    <property type="term" value="P:signal transduction"/>
    <property type="evidence" value="ECO:0007669"/>
    <property type="project" value="UniProtKB-KW"/>
</dbReference>
<dbReference type="Gene3D" id="6.10.340.10">
    <property type="match status" value="1"/>
</dbReference>
<feature type="domain" description="Methyl-accepting transducer" evidence="6">
    <location>
        <begin position="283"/>
        <end position="540"/>
    </location>
</feature>
<feature type="transmembrane region" description="Helical" evidence="5">
    <location>
        <begin position="192"/>
        <end position="214"/>
    </location>
</feature>
<gene>
    <name evidence="8" type="ORF">bsdtw1_03842</name>
</gene>
<dbReference type="AlphaFoldDB" id="A0A6V8SMB1"/>
<dbReference type="Proteomes" id="UP000580568">
    <property type="component" value="Unassembled WGS sequence"/>
</dbReference>
<feature type="transmembrane region" description="Helical" evidence="5">
    <location>
        <begin position="12"/>
        <end position="36"/>
    </location>
</feature>
<evidence type="ECO:0000259" key="7">
    <source>
        <dbReference type="PROSITE" id="PS50885"/>
    </source>
</evidence>
<dbReference type="PROSITE" id="PS50111">
    <property type="entry name" value="CHEMOTAXIS_TRANSDUC_2"/>
    <property type="match status" value="1"/>
</dbReference>
<evidence type="ECO:0000256" key="3">
    <source>
        <dbReference type="PROSITE-ProRule" id="PRU00284"/>
    </source>
</evidence>
<proteinExistence type="inferred from homology"/>
<dbReference type="SMART" id="SM00283">
    <property type="entry name" value="MA"/>
    <property type="match status" value="1"/>
</dbReference>
<dbReference type="EMBL" id="BLZR01000001">
    <property type="protein sequence ID" value="GFP77682.1"/>
    <property type="molecule type" value="Genomic_DNA"/>
</dbReference>
<dbReference type="InterPro" id="IPR004089">
    <property type="entry name" value="MCPsignal_dom"/>
</dbReference>
<dbReference type="SUPFAM" id="SSF58104">
    <property type="entry name" value="Methyl-accepting chemotaxis protein (MCP) signaling domain"/>
    <property type="match status" value="1"/>
</dbReference>
<organism evidence="8 9">
    <name type="scientific">Clostridium fungisolvens</name>
    <dbReference type="NCBI Taxonomy" id="1604897"/>
    <lineage>
        <taxon>Bacteria</taxon>
        <taxon>Bacillati</taxon>
        <taxon>Bacillota</taxon>
        <taxon>Clostridia</taxon>
        <taxon>Eubacteriales</taxon>
        <taxon>Clostridiaceae</taxon>
        <taxon>Clostridium</taxon>
    </lineage>
</organism>
<evidence type="ECO:0000259" key="6">
    <source>
        <dbReference type="PROSITE" id="PS50111"/>
    </source>
</evidence>
<dbReference type="InterPro" id="IPR003660">
    <property type="entry name" value="HAMP_dom"/>
</dbReference>